<organism evidence="3 4">
    <name type="scientific">Actinocrinis puniceicyclus</name>
    <dbReference type="NCBI Taxonomy" id="977794"/>
    <lineage>
        <taxon>Bacteria</taxon>
        <taxon>Bacillati</taxon>
        <taxon>Actinomycetota</taxon>
        <taxon>Actinomycetes</taxon>
        <taxon>Catenulisporales</taxon>
        <taxon>Actinospicaceae</taxon>
        <taxon>Actinocrinis</taxon>
    </lineage>
</organism>
<keyword evidence="4" id="KW-1185">Reference proteome</keyword>
<feature type="region of interest" description="Disordered" evidence="1">
    <location>
        <begin position="82"/>
        <end position="114"/>
    </location>
</feature>
<feature type="compositionally biased region" description="Polar residues" evidence="1">
    <location>
        <begin position="103"/>
        <end position="114"/>
    </location>
</feature>
<feature type="compositionally biased region" description="Low complexity" evidence="1">
    <location>
        <begin position="325"/>
        <end position="353"/>
    </location>
</feature>
<protein>
    <submittedName>
        <fullName evidence="3">Uncharacterized protein</fullName>
    </submittedName>
</protein>
<evidence type="ECO:0000313" key="3">
    <source>
        <dbReference type="EMBL" id="MBS2963650.1"/>
    </source>
</evidence>
<gene>
    <name evidence="3" type="ORF">KGA66_11365</name>
</gene>
<comment type="caution">
    <text evidence="3">The sequence shown here is derived from an EMBL/GenBank/DDBJ whole genome shotgun (WGS) entry which is preliminary data.</text>
</comment>
<dbReference type="PROSITE" id="PS51257">
    <property type="entry name" value="PROKAR_LIPOPROTEIN"/>
    <property type="match status" value="1"/>
</dbReference>
<evidence type="ECO:0000256" key="1">
    <source>
        <dbReference type="SAM" id="MobiDB-lite"/>
    </source>
</evidence>
<evidence type="ECO:0000256" key="2">
    <source>
        <dbReference type="SAM" id="SignalP"/>
    </source>
</evidence>
<accession>A0A8J7WMU1</accession>
<feature type="region of interest" description="Disordered" evidence="1">
    <location>
        <begin position="294"/>
        <end position="361"/>
    </location>
</feature>
<feature type="signal peptide" evidence="2">
    <location>
        <begin position="1"/>
        <end position="20"/>
    </location>
</feature>
<keyword evidence="2" id="KW-0732">Signal</keyword>
<proteinExistence type="predicted"/>
<dbReference type="Proteomes" id="UP000677913">
    <property type="component" value="Unassembled WGS sequence"/>
</dbReference>
<evidence type="ECO:0000313" key="4">
    <source>
        <dbReference type="Proteomes" id="UP000677913"/>
    </source>
</evidence>
<feature type="compositionally biased region" description="Low complexity" evidence="1">
    <location>
        <begin position="294"/>
        <end position="317"/>
    </location>
</feature>
<name>A0A8J7WMU1_9ACTN</name>
<dbReference type="AlphaFoldDB" id="A0A8J7WMU1"/>
<dbReference type="EMBL" id="JAGSXH010000031">
    <property type="protein sequence ID" value="MBS2963650.1"/>
    <property type="molecule type" value="Genomic_DNA"/>
</dbReference>
<sequence length="361" mass="36466">MARISMATAVLGPIAAIAAAAVLTACSADDPAHRSFRPQVITASGIPYTGNGIAALDPQAIMATTVKATSSAPTVHLTGSLSGVPVPSAPATDSARSRYEATGSGSNADGSSSTAVPFSAGKFTVDMVFTQFGAVGDITSGSVTSRLLRVEDEVWTAEPASFWKEIGAIDNGNAYGGLYVRIPAADPRYGGFSEDTRIGYLLDHLLLTSTTWAKGPVGTVNGENALELDGIGHNGHKASIWVATDGRPYILRIAPTAGSYRGRIDFTDYEDRVAVQAPLPGQVLGNALLVVPSASPSATPSAQPTATGPARPTATVTGSPQVDVSASASASSSASPSASDTLSPSASPSPSASQTGRAGPH</sequence>
<reference evidence="3" key="1">
    <citation type="submission" date="2021-04" db="EMBL/GenBank/DDBJ databases">
        <title>Genome based classification of Actinospica acidithermotolerans sp. nov., an actinobacterium isolated from an Indonesian hot spring.</title>
        <authorList>
            <person name="Kusuma A.B."/>
            <person name="Putra K.E."/>
            <person name="Nafisah S."/>
            <person name="Loh J."/>
            <person name="Nouioui I."/>
            <person name="Goodfellow M."/>
        </authorList>
    </citation>
    <scope>NUCLEOTIDE SEQUENCE</scope>
    <source>
        <strain evidence="3">DSM 45618</strain>
    </source>
</reference>
<feature type="chain" id="PRO_5038514827" evidence="2">
    <location>
        <begin position="21"/>
        <end position="361"/>
    </location>
</feature>